<comment type="caution">
    <text evidence="1">The sequence shown here is derived from an EMBL/GenBank/DDBJ whole genome shotgun (WGS) entry which is preliminary data.</text>
</comment>
<keyword evidence="2" id="KW-1185">Reference proteome</keyword>
<accession>A0ABN7XFM3</accession>
<proteinExistence type="predicted"/>
<protein>
    <submittedName>
        <fullName evidence="1">29870_t:CDS:1</fullName>
    </submittedName>
</protein>
<sequence length="48" mass="5594">NQSLCCESLTLLERYYQKKFGVEGLILFTEESEEFLFVQAFANTKLNV</sequence>
<name>A0ABN7XFM3_GIGMA</name>
<evidence type="ECO:0000313" key="2">
    <source>
        <dbReference type="Proteomes" id="UP000789901"/>
    </source>
</evidence>
<gene>
    <name evidence="1" type="ORF">GMARGA_LOCUS42558</name>
</gene>
<evidence type="ECO:0000313" key="1">
    <source>
        <dbReference type="EMBL" id="CAG8853737.1"/>
    </source>
</evidence>
<feature type="non-terminal residue" evidence="1">
    <location>
        <position position="1"/>
    </location>
</feature>
<dbReference type="EMBL" id="CAJVQB010128572">
    <property type="protein sequence ID" value="CAG8853737.1"/>
    <property type="molecule type" value="Genomic_DNA"/>
</dbReference>
<dbReference type="Proteomes" id="UP000789901">
    <property type="component" value="Unassembled WGS sequence"/>
</dbReference>
<organism evidence="1 2">
    <name type="scientific">Gigaspora margarita</name>
    <dbReference type="NCBI Taxonomy" id="4874"/>
    <lineage>
        <taxon>Eukaryota</taxon>
        <taxon>Fungi</taxon>
        <taxon>Fungi incertae sedis</taxon>
        <taxon>Mucoromycota</taxon>
        <taxon>Glomeromycotina</taxon>
        <taxon>Glomeromycetes</taxon>
        <taxon>Diversisporales</taxon>
        <taxon>Gigasporaceae</taxon>
        <taxon>Gigaspora</taxon>
    </lineage>
</organism>
<feature type="non-terminal residue" evidence="1">
    <location>
        <position position="48"/>
    </location>
</feature>
<reference evidence="1 2" key="1">
    <citation type="submission" date="2021-06" db="EMBL/GenBank/DDBJ databases">
        <authorList>
            <person name="Kallberg Y."/>
            <person name="Tangrot J."/>
            <person name="Rosling A."/>
        </authorList>
    </citation>
    <scope>NUCLEOTIDE SEQUENCE [LARGE SCALE GENOMIC DNA]</scope>
    <source>
        <strain evidence="1 2">120-4 pot B 10/14</strain>
    </source>
</reference>